<protein>
    <submittedName>
        <fullName evidence="1">Uncharacterized protein</fullName>
    </submittedName>
</protein>
<sequence>MKKEITFTNWIRVGDRREAFNELTKVQQEQIAEHLTCRPLATIANAEVVRSS</sequence>
<proteinExistence type="predicted"/>
<dbReference type="Proteomes" id="UP000823900">
    <property type="component" value="Unassembled WGS sequence"/>
</dbReference>
<name>A0A9D2KQD4_9FIRM</name>
<gene>
    <name evidence="1" type="ORF">IAA07_10260</name>
</gene>
<organism evidence="1 2">
    <name type="scientific">Candidatus Lachnoclostridium stercoravium</name>
    <dbReference type="NCBI Taxonomy" id="2838633"/>
    <lineage>
        <taxon>Bacteria</taxon>
        <taxon>Bacillati</taxon>
        <taxon>Bacillota</taxon>
        <taxon>Clostridia</taxon>
        <taxon>Lachnospirales</taxon>
        <taxon>Lachnospiraceae</taxon>
    </lineage>
</organism>
<evidence type="ECO:0000313" key="2">
    <source>
        <dbReference type="Proteomes" id="UP000823900"/>
    </source>
</evidence>
<dbReference type="AlphaFoldDB" id="A0A9D2KQD4"/>
<accession>A0A9D2KQD4</accession>
<evidence type="ECO:0000313" key="1">
    <source>
        <dbReference type="EMBL" id="HJA71936.1"/>
    </source>
</evidence>
<dbReference type="EMBL" id="DWZA01000091">
    <property type="protein sequence ID" value="HJA71936.1"/>
    <property type="molecule type" value="Genomic_DNA"/>
</dbReference>
<comment type="caution">
    <text evidence="1">The sequence shown here is derived from an EMBL/GenBank/DDBJ whole genome shotgun (WGS) entry which is preliminary data.</text>
</comment>
<reference evidence="1" key="2">
    <citation type="submission" date="2021-04" db="EMBL/GenBank/DDBJ databases">
        <authorList>
            <person name="Gilroy R."/>
        </authorList>
    </citation>
    <scope>NUCLEOTIDE SEQUENCE</scope>
    <source>
        <strain evidence="1">CHK178-16964</strain>
    </source>
</reference>
<reference evidence="1" key="1">
    <citation type="journal article" date="2021" name="PeerJ">
        <title>Extensive microbial diversity within the chicken gut microbiome revealed by metagenomics and culture.</title>
        <authorList>
            <person name="Gilroy R."/>
            <person name="Ravi A."/>
            <person name="Getino M."/>
            <person name="Pursley I."/>
            <person name="Horton D.L."/>
            <person name="Alikhan N.F."/>
            <person name="Baker D."/>
            <person name="Gharbi K."/>
            <person name="Hall N."/>
            <person name="Watson M."/>
            <person name="Adriaenssens E.M."/>
            <person name="Foster-Nyarko E."/>
            <person name="Jarju S."/>
            <person name="Secka A."/>
            <person name="Antonio M."/>
            <person name="Oren A."/>
            <person name="Chaudhuri R.R."/>
            <person name="La Ragione R."/>
            <person name="Hildebrand F."/>
            <person name="Pallen M.J."/>
        </authorList>
    </citation>
    <scope>NUCLEOTIDE SEQUENCE</scope>
    <source>
        <strain evidence="1">CHK178-16964</strain>
    </source>
</reference>